<evidence type="ECO:0000313" key="7">
    <source>
        <dbReference type="Proteomes" id="UP000247978"/>
    </source>
</evidence>
<evidence type="ECO:0000256" key="2">
    <source>
        <dbReference type="ARBA" id="ARBA00022741"/>
    </source>
</evidence>
<organism evidence="6 7">
    <name type="scientific">Pseudogracilibacillus auburnensis</name>
    <dbReference type="NCBI Taxonomy" id="1494959"/>
    <lineage>
        <taxon>Bacteria</taxon>
        <taxon>Bacillati</taxon>
        <taxon>Bacillota</taxon>
        <taxon>Bacilli</taxon>
        <taxon>Bacillales</taxon>
        <taxon>Bacillaceae</taxon>
        <taxon>Pseudogracilibacillus</taxon>
    </lineage>
</organism>
<dbReference type="SUPFAM" id="SSF56059">
    <property type="entry name" value="Glutathione synthetase ATP-binding domain-like"/>
    <property type="match status" value="1"/>
</dbReference>
<dbReference type="InterPro" id="IPR004666">
    <property type="entry name" value="Rp_bS6_RimK/Lys_biosynth_LsyX"/>
</dbReference>
<dbReference type="NCBIfam" id="TIGR00768">
    <property type="entry name" value="rimK_fam"/>
    <property type="match status" value="1"/>
</dbReference>
<dbReference type="Proteomes" id="UP000247978">
    <property type="component" value="Unassembled WGS sequence"/>
</dbReference>
<protein>
    <submittedName>
        <fullName evidence="6">SSU ribosomal protein S6P modification protein</fullName>
    </submittedName>
</protein>
<evidence type="ECO:0000259" key="5">
    <source>
        <dbReference type="PROSITE" id="PS50975"/>
    </source>
</evidence>
<evidence type="ECO:0000256" key="1">
    <source>
        <dbReference type="ARBA" id="ARBA00022723"/>
    </source>
</evidence>
<feature type="domain" description="ATP-grasp" evidence="5">
    <location>
        <begin position="103"/>
        <end position="292"/>
    </location>
</feature>
<dbReference type="RefSeq" id="WP_110395524.1">
    <property type="nucleotide sequence ID" value="NZ_JBHUHB010000001.1"/>
</dbReference>
<gene>
    <name evidence="6" type="ORF">DFR56_107145</name>
</gene>
<dbReference type="AlphaFoldDB" id="A0A2V3W0B5"/>
<dbReference type="GO" id="GO:0018169">
    <property type="term" value="F:ribosomal S6-glutamic acid ligase activity"/>
    <property type="evidence" value="ECO:0007669"/>
    <property type="project" value="TreeGrafter"/>
</dbReference>
<dbReference type="PANTHER" id="PTHR21621:SF0">
    <property type="entry name" value="BETA-CITRYLGLUTAMATE SYNTHASE B-RELATED"/>
    <property type="match status" value="1"/>
</dbReference>
<evidence type="ECO:0000256" key="4">
    <source>
        <dbReference type="PROSITE-ProRule" id="PRU00409"/>
    </source>
</evidence>
<dbReference type="PROSITE" id="PS50975">
    <property type="entry name" value="ATP_GRASP"/>
    <property type="match status" value="1"/>
</dbReference>
<dbReference type="Gene3D" id="3.30.470.20">
    <property type="entry name" value="ATP-grasp fold, B domain"/>
    <property type="match status" value="1"/>
</dbReference>
<name>A0A2V3W0B5_9BACI</name>
<sequence>MKLSCWIIYNGFLPGNKFRDYAEMIQEAAIAHGHEATLYTNSDIVSFLDQEINIISLKNDLLPDYIVYTDKDIYLAKQLELLHIPVFNCAKAIDISDDKIKTYQMLAAKQIPIPRTVFAPKTFGLHVHFDDLFFQSIIEQFGFPLIMKEAFGSFGEQVYFVSNVVELKEQVEKIADRPFMFQQFIETSYGVDLRLQVVGDEVITAMKRTSNTDFRANVTSGGKMETYIPNDAEKALAIRASKAIGADFAGVDLLFGENNERIVCEVNSNAHIRNLYDCTGVNVAPDIIQYIEKRLGEREQ</sequence>
<dbReference type="GO" id="GO:0005524">
    <property type="term" value="F:ATP binding"/>
    <property type="evidence" value="ECO:0007669"/>
    <property type="project" value="UniProtKB-UniRule"/>
</dbReference>
<accession>A0A2V3W0B5</accession>
<dbReference type="GO" id="GO:0009432">
    <property type="term" value="P:SOS response"/>
    <property type="evidence" value="ECO:0007669"/>
    <property type="project" value="TreeGrafter"/>
</dbReference>
<dbReference type="InterPro" id="IPR013651">
    <property type="entry name" value="ATP-grasp_RimK-type"/>
</dbReference>
<dbReference type="GO" id="GO:0046872">
    <property type="term" value="F:metal ion binding"/>
    <property type="evidence" value="ECO:0007669"/>
    <property type="project" value="UniProtKB-KW"/>
</dbReference>
<dbReference type="PANTHER" id="PTHR21621">
    <property type="entry name" value="RIBOSOMAL PROTEIN S6 MODIFICATION PROTEIN"/>
    <property type="match status" value="1"/>
</dbReference>
<proteinExistence type="predicted"/>
<evidence type="ECO:0000313" key="6">
    <source>
        <dbReference type="EMBL" id="PXW86624.1"/>
    </source>
</evidence>
<reference evidence="6 7" key="1">
    <citation type="submission" date="2018-05" db="EMBL/GenBank/DDBJ databases">
        <title>Genomic Encyclopedia of Type Strains, Phase IV (KMG-IV): sequencing the most valuable type-strain genomes for metagenomic binning, comparative biology and taxonomic classification.</title>
        <authorList>
            <person name="Goeker M."/>
        </authorList>
    </citation>
    <scope>NUCLEOTIDE SEQUENCE [LARGE SCALE GENOMIC DNA]</scope>
    <source>
        <strain evidence="6 7">DSM 28556</strain>
    </source>
</reference>
<dbReference type="GO" id="GO:0005737">
    <property type="term" value="C:cytoplasm"/>
    <property type="evidence" value="ECO:0007669"/>
    <property type="project" value="TreeGrafter"/>
</dbReference>
<comment type="caution">
    <text evidence="6">The sequence shown here is derived from an EMBL/GenBank/DDBJ whole genome shotgun (WGS) entry which is preliminary data.</text>
</comment>
<dbReference type="InterPro" id="IPR011761">
    <property type="entry name" value="ATP-grasp"/>
</dbReference>
<evidence type="ECO:0000256" key="3">
    <source>
        <dbReference type="ARBA" id="ARBA00022840"/>
    </source>
</evidence>
<keyword evidence="2 4" id="KW-0547">Nucleotide-binding</keyword>
<dbReference type="Gene3D" id="3.40.50.20">
    <property type="match status" value="1"/>
</dbReference>
<dbReference type="Pfam" id="PF08443">
    <property type="entry name" value="RimK"/>
    <property type="match status" value="1"/>
</dbReference>
<keyword evidence="1" id="KW-0479">Metal-binding</keyword>
<keyword evidence="3 4" id="KW-0067">ATP-binding</keyword>
<dbReference type="OrthoDB" id="9786585at2"/>
<keyword evidence="7" id="KW-1185">Reference proteome</keyword>
<dbReference type="EMBL" id="QJJQ01000007">
    <property type="protein sequence ID" value="PXW86624.1"/>
    <property type="molecule type" value="Genomic_DNA"/>
</dbReference>